<dbReference type="OrthoDB" id="2677103at2759"/>
<dbReference type="AlphaFoldDB" id="A0A0C9Y7R8"/>
<evidence type="ECO:0000313" key="3">
    <source>
        <dbReference type="Proteomes" id="UP000054018"/>
    </source>
</evidence>
<accession>A0A0C9Y7R8</accession>
<keyword evidence="1" id="KW-1133">Transmembrane helix</keyword>
<feature type="transmembrane region" description="Helical" evidence="1">
    <location>
        <begin position="12"/>
        <end position="39"/>
    </location>
</feature>
<reference evidence="2 3" key="1">
    <citation type="submission" date="2014-04" db="EMBL/GenBank/DDBJ databases">
        <authorList>
            <consortium name="DOE Joint Genome Institute"/>
            <person name="Kuo A."/>
            <person name="Kohler A."/>
            <person name="Costa M.D."/>
            <person name="Nagy L.G."/>
            <person name="Floudas D."/>
            <person name="Copeland A."/>
            <person name="Barry K.W."/>
            <person name="Cichocki N."/>
            <person name="Veneault-Fourrey C."/>
            <person name="LaButti K."/>
            <person name="Lindquist E.A."/>
            <person name="Lipzen A."/>
            <person name="Lundell T."/>
            <person name="Morin E."/>
            <person name="Murat C."/>
            <person name="Sun H."/>
            <person name="Tunlid A."/>
            <person name="Henrissat B."/>
            <person name="Grigoriev I.V."/>
            <person name="Hibbett D.S."/>
            <person name="Martin F."/>
            <person name="Nordberg H.P."/>
            <person name="Cantor M.N."/>
            <person name="Hua S.X."/>
        </authorList>
    </citation>
    <scope>NUCLEOTIDE SEQUENCE [LARGE SCALE GENOMIC DNA]</scope>
    <source>
        <strain evidence="2 3">441</strain>
    </source>
</reference>
<protein>
    <submittedName>
        <fullName evidence="2">Uncharacterized protein</fullName>
    </submittedName>
</protein>
<evidence type="ECO:0000313" key="2">
    <source>
        <dbReference type="EMBL" id="KIK12951.1"/>
    </source>
</evidence>
<sequence length="75" mass="8156">MSGQFDFGIRVGLVSILVATSASALAVGGVLLYIVYSAVTIQRNASRRWSTDTHVHYYFLNLMVSDLIQAVGGDY</sequence>
<feature type="non-terminal residue" evidence="2">
    <location>
        <position position="1"/>
    </location>
</feature>
<keyword evidence="1" id="KW-0812">Transmembrane</keyword>
<evidence type="ECO:0000256" key="1">
    <source>
        <dbReference type="SAM" id="Phobius"/>
    </source>
</evidence>
<dbReference type="HOGENOM" id="CLU_2580389_0_0_1"/>
<proteinExistence type="predicted"/>
<reference evidence="3" key="2">
    <citation type="submission" date="2015-01" db="EMBL/GenBank/DDBJ databases">
        <title>Evolutionary Origins and Diversification of the Mycorrhizal Mutualists.</title>
        <authorList>
            <consortium name="DOE Joint Genome Institute"/>
            <consortium name="Mycorrhizal Genomics Consortium"/>
            <person name="Kohler A."/>
            <person name="Kuo A."/>
            <person name="Nagy L.G."/>
            <person name="Floudas D."/>
            <person name="Copeland A."/>
            <person name="Barry K.W."/>
            <person name="Cichocki N."/>
            <person name="Veneault-Fourrey C."/>
            <person name="LaButti K."/>
            <person name="Lindquist E.A."/>
            <person name="Lipzen A."/>
            <person name="Lundell T."/>
            <person name="Morin E."/>
            <person name="Murat C."/>
            <person name="Riley R."/>
            <person name="Ohm R."/>
            <person name="Sun H."/>
            <person name="Tunlid A."/>
            <person name="Henrissat B."/>
            <person name="Grigoriev I.V."/>
            <person name="Hibbett D.S."/>
            <person name="Martin F."/>
        </authorList>
    </citation>
    <scope>NUCLEOTIDE SEQUENCE [LARGE SCALE GENOMIC DNA]</scope>
    <source>
        <strain evidence="3">441</strain>
    </source>
</reference>
<keyword evidence="3" id="KW-1185">Reference proteome</keyword>
<organism evidence="2 3">
    <name type="scientific">Pisolithus microcarpus 441</name>
    <dbReference type="NCBI Taxonomy" id="765257"/>
    <lineage>
        <taxon>Eukaryota</taxon>
        <taxon>Fungi</taxon>
        <taxon>Dikarya</taxon>
        <taxon>Basidiomycota</taxon>
        <taxon>Agaricomycotina</taxon>
        <taxon>Agaricomycetes</taxon>
        <taxon>Agaricomycetidae</taxon>
        <taxon>Boletales</taxon>
        <taxon>Sclerodermatineae</taxon>
        <taxon>Pisolithaceae</taxon>
        <taxon>Pisolithus</taxon>
    </lineage>
</organism>
<gene>
    <name evidence="2" type="ORF">PISMIDRAFT_689108</name>
</gene>
<dbReference type="STRING" id="765257.A0A0C9Y7R8"/>
<dbReference type="EMBL" id="KN834032">
    <property type="protein sequence ID" value="KIK12951.1"/>
    <property type="molecule type" value="Genomic_DNA"/>
</dbReference>
<name>A0A0C9Y7R8_9AGAM</name>
<dbReference type="Proteomes" id="UP000054018">
    <property type="component" value="Unassembled WGS sequence"/>
</dbReference>
<keyword evidence="1" id="KW-0472">Membrane</keyword>